<accession>A0ABV7HXE0</accession>
<sequence>MSDIETFRAKVEGYIARQEISPTQFGKRFAGDPLFVFQLRNGREPRFSTRQKILLAMEQQAEAAE</sequence>
<reference evidence="2" key="1">
    <citation type="journal article" date="2019" name="Int. J. Syst. Evol. Microbiol.">
        <title>The Global Catalogue of Microorganisms (GCM) 10K type strain sequencing project: providing services to taxonomists for standard genome sequencing and annotation.</title>
        <authorList>
            <consortium name="The Broad Institute Genomics Platform"/>
            <consortium name="The Broad Institute Genome Sequencing Center for Infectious Disease"/>
            <person name="Wu L."/>
            <person name="Ma J."/>
        </authorList>
    </citation>
    <scope>NUCLEOTIDE SEQUENCE [LARGE SCALE GENOMIC DNA]</scope>
    <source>
        <strain evidence="2">KCTC 52231</strain>
    </source>
</reference>
<protein>
    <recommendedName>
        <fullName evidence="3">Pyocin activator protein PrtN</fullName>
    </recommendedName>
</protein>
<comment type="caution">
    <text evidence="1">The sequence shown here is derived from an EMBL/GenBank/DDBJ whole genome shotgun (WGS) entry which is preliminary data.</text>
</comment>
<proteinExistence type="predicted"/>
<dbReference type="Proteomes" id="UP001595647">
    <property type="component" value="Unassembled WGS sequence"/>
</dbReference>
<evidence type="ECO:0000313" key="1">
    <source>
        <dbReference type="EMBL" id="MFC3163089.1"/>
    </source>
</evidence>
<dbReference type="EMBL" id="JBHRTG010000007">
    <property type="protein sequence ID" value="MFC3163089.1"/>
    <property type="molecule type" value="Genomic_DNA"/>
</dbReference>
<gene>
    <name evidence="1" type="ORF">ACFOHV_07330</name>
</gene>
<evidence type="ECO:0000313" key="2">
    <source>
        <dbReference type="Proteomes" id="UP001595647"/>
    </source>
</evidence>
<keyword evidence="2" id="KW-1185">Reference proteome</keyword>
<name>A0ABV7HXE0_9HYPH</name>
<evidence type="ECO:0008006" key="3">
    <source>
        <dbReference type="Google" id="ProtNLM"/>
    </source>
</evidence>
<dbReference type="RefSeq" id="WP_182305422.1">
    <property type="nucleotide sequence ID" value="NZ_CP059896.1"/>
</dbReference>
<organism evidence="1 2">
    <name type="scientific">Ciceribacter thiooxidans</name>
    <dbReference type="NCBI Taxonomy" id="1969821"/>
    <lineage>
        <taxon>Bacteria</taxon>
        <taxon>Pseudomonadati</taxon>
        <taxon>Pseudomonadota</taxon>
        <taxon>Alphaproteobacteria</taxon>
        <taxon>Hyphomicrobiales</taxon>
        <taxon>Rhizobiaceae</taxon>
        <taxon>Ciceribacter</taxon>
    </lineage>
</organism>